<gene>
    <name evidence="6" type="ORF">V1264_022421</name>
</gene>
<sequence>MASTAFLLLVVLAMFFAPVYASWLNNYDKDVKFSCPSGQVLSYVASTHHNSYEDRRFDLRCRSPPVSGTLKQCFWTQYVNAFDEPVVYQCPHDGFLAGMRSYHSNDYEDRRYSFYCCRLPGYVTYECSYTGFVNQKDQTFYYSAPNGRVLKGMVSFHDDKTEDRSFQFDTCLIKKK</sequence>
<dbReference type="PANTHER" id="PTHR15040:SF1">
    <property type="entry name" value="DERMATOPONTIN-LIKE ISOFORM X1"/>
    <property type="match status" value="1"/>
</dbReference>
<name>A0AAN9AKH8_9CAEN</name>
<organism evidence="6 7">
    <name type="scientific">Littorina saxatilis</name>
    <dbReference type="NCBI Taxonomy" id="31220"/>
    <lineage>
        <taxon>Eukaryota</taxon>
        <taxon>Metazoa</taxon>
        <taxon>Spiralia</taxon>
        <taxon>Lophotrochozoa</taxon>
        <taxon>Mollusca</taxon>
        <taxon>Gastropoda</taxon>
        <taxon>Caenogastropoda</taxon>
        <taxon>Littorinimorpha</taxon>
        <taxon>Littorinoidea</taxon>
        <taxon>Littorinidae</taxon>
        <taxon>Littorina</taxon>
    </lineage>
</organism>
<evidence type="ECO:0000256" key="2">
    <source>
        <dbReference type="ARBA" id="ARBA00008712"/>
    </source>
</evidence>
<dbReference type="Pfam" id="PF14704">
    <property type="entry name" value="DERM"/>
    <property type="match status" value="1"/>
</dbReference>
<comment type="subcellular location">
    <subcellularLocation>
        <location evidence="1">Secreted</location>
    </subcellularLocation>
</comment>
<dbReference type="GO" id="GO:0031012">
    <property type="term" value="C:extracellular matrix"/>
    <property type="evidence" value="ECO:0007669"/>
    <property type="project" value="TreeGrafter"/>
</dbReference>
<dbReference type="GO" id="GO:0030199">
    <property type="term" value="P:collagen fibril organization"/>
    <property type="evidence" value="ECO:0007669"/>
    <property type="project" value="TreeGrafter"/>
</dbReference>
<keyword evidence="4" id="KW-1015">Disulfide bond</keyword>
<dbReference type="GO" id="GO:0005615">
    <property type="term" value="C:extracellular space"/>
    <property type="evidence" value="ECO:0007669"/>
    <property type="project" value="TreeGrafter"/>
</dbReference>
<evidence type="ECO:0008006" key="8">
    <source>
        <dbReference type="Google" id="ProtNLM"/>
    </source>
</evidence>
<evidence type="ECO:0000313" key="6">
    <source>
        <dbReference type="EMBL" id="KAK7088510.1"/>
    </source>
</evidence>
<comment type="similarity">
    <text evidence="2">Belongs to the dermatopontin family.</text>
</comment>
<protein>
    <recommendedName>
        <fullName evidence="8">Dermatopontin</fullName>
    </recommendedName>
</protein>
<reference evidence="6 7" key="1">
    <citation type="submission" date="2024-02" db="EMBL/GenBank/DDBJ databases">
        <title>Chromosome-scale genome assembly of the rough periwinkle Littorina saxatilis.</title>
        <authorList>
            <person name="De Jode A."/>
            <person name="Faria R."/>
            <person name="Formenti G."/>
            <person name="Sims Y."/>
            <person name="Smith T.P."/>
            <person name="Tracey A."/>
            <person name="Wood J.M.D."/>
            <person name="Zagrodzka Z.B."/>
            <person name="Johannesson K."/>
            <person name="Butlin R.K."/>
            <person name="Leder E.H."/>
        </authorList>
    </citation>
    <scope>NUCLEOTIDE SEQUENCE [LARGE SCALE GENOMIC DNA]</scope>
    <source>
        <strain evidence="6">Snail1</strain>
        <tissue evidence="6">Muscle</tissue>
    </source>
</reference>
<evidence type="ECO:0000313" key="7">
    <source>
        <dbReference type="Proteomes" id="UP001374579"/>
    </source>
</evidence>
<feature type="chain" id="PRO_5042950893" description="Dermatopontin" evidence="5">
    <location>
        <begin position="22"/>
        <end position="176"/>
    </location>
</feature>
<evidence type="ECO:0000256" key="3">
    <source>
        <dbReference type="ARBA" id="ARBA00022525"/>
    </source>
</evidence>
<comment type="caution">
    <text evidence="6">The sequence shown here is derived from an EMBL/GenBank/DDBJ whole genome shotgun (WGS) entry which is preliminary data.</text>
</comment>
<keyword evidence="7" id="KW-1185">Reference proteome</keyword>
<dbReference type="AlphaFoldDB" id="A0AAN9AKH8"/>
<dbReference type="EMBL" id="JBAMIC010004070">
    <property type="protein sequence ID" value="KAK7088510.1"/>
    <property type="molecule type" value="Genomic_DNA"/>
</dbReference>
<evidence type="ECO:0000256" key="1">
    <source>
        <dbReference type="ARBA" id="ARBA00004613"/>
    </source>
</evidence>
<dbReference type="PANTHER" id="PTHR15040">
    <property type="entry name" value="DERMATOPONTIN-RELATED"/>
    <property type="match status" value="1"/>
</dbReference>
<keyword evidence="3" id="KW-0964">Secreted</keyword>
<dbReference type="InterPro" id="IPR026645">
    <property type="entry name" value="Dermatopontin"/>
</dbReference>
<keyword evidence="5" id="KW-0732">Signal</keyword>
<dbReference type="Proteomes" id="UP001374579">
    <property type="component" value="Unassembled WGS sequence"/>
</dbReference>
<evidence type="ECO:0000256" key="4">
    <source>
        <dbReference type="ARBA" id="ARBA00023157"/>
    </source>
</evidence>
<accession>A0AAN9AKH8</accession>
<evidence type="ECO:0000256" key="5">
    <source>
        <dbReference type="SAM" id="SignalP"/>
    </source>
</evidence>
<proteinExistence type="inferred from homology"/>
<feature type="signal peptide" evidence="5">
    <location>
        <begin position="1"/>
        <end position="21"/>
    </location>
</feature>